<dbReference type="EMBL" id="RPHB01000003">
    <property type="protein sequence ID" value="MBW3467657.1"/>
    <property type="molecule type" value="Genomic_DNA"/>
</dbReference>
<reference evidence="1 2" key="1">
    <citation type="journal article" date="2020" name="Syst. Appl. Microbiol.">
        <title>Arthrospiribacter ruber gen. nov., sp. nov., a novel bacterium isolated from Arthrospira cultures.</title>
        <authorList>
            <person name="Waleron M."/>
            <person name="Misztak A."/>
            <person name="Waleron M.M."/>
            <person name="Furmaniak M."/>
            <person name="Mrozik A."/>
            <person name="Waleron K."/>
        </authorList>
    </citation>
    <scope>NUCLEOTIDE SEQUENCE [LARGE SCALE GENOMIC DNA]</scope>
    <source>
        <strain evidence="1 2">DPMB0001</strain>
    </source>
</reference>
<dbReference type="Proteomes" id="UP000727490">
    <property type="component" value="Unassembled WGS sequence"/>
</dbReference>
<name>A0A951IWY9_9BACT</name>
<dbReference type="AlphaFoldDB" id="A0A951IWY9"/>
<comment type="caution">
    <text evidence="1">The sequence shown here is derived from an EMBL/GenBank/DDBJ whole genome shotgun (WGS) entry which is preliminary data.</text>
</comment>
<protein>
    <submittedName>
        <fullName evidence="1">Uncharacterized protein</fullName>
    </submittedName>
</protein>
<organism evidence="1 2">
    <name type="scientific">Arthrospiribacter ruber</name>
    <dbReference type="NCBI Taxonomy" id="2487934"/>
    <lineage>
        <taxon>Bacteria</taxon>
        <taxon>Pseudomonadati</taxon>
        <taxon>Bacteroidota</taxon>
        <taxon>Cytophagia</taxon>
        <taxon>Cytophagales</taxon>
        <taxon>Cyclobacteriaceae</taxon>
        <taxon>Arthrospiribacter</taxon>
    </lineage>
</organism>
<proteinExistence type="predicted"/>
<evidence type="ECO:0000313" key="1">
    <source>
        <dbReference type="EMBL" id="MBW3467657.1"/>
    </source>
</evidence>
<sequence length="122" mass="13753">MNLWRKILPLISHVSLALMLSILANGVLFFHSHELENGKIITHAHPVLASIESEDPTDHGHTEMELIILDLIAHGEYFAYHFEVAIPNAPESPGEIYSSFFTHEFFQLISLGFDHRGPPRIG</sequence>
<evidence type="ECO:0000313" key="2">
    <source>
        <dbReference type="Proteomes" id="UP000727490"/>
    </source>
</evidence>
<gene>
    <name evidence="1" type="ORF">EGN73_07490</name>
</gene>
<keyword evidence="2" id="KW-1185">Reference proteome</keyword>
<accession>A0A951IWY9</accession>